<comment type="caution">
    <text evidence="3">The sequence shown here is derived from an EMBL/GenBank/DDBJ whole genome shotgun (WGS) entry which is preliminary data.</text>
</comment>
<evidence type="ECO:0000256" key="1">
    <source>
        <dbReference type="PROSITE-ProRule" id="PRU00409"/>
    </source>
</evidence>
<keyword evidence="1" id="KW-0067">ATP-binding</keyword>
<protein>
    <recommendedName>
        <fullName evidence="2">ATP-grasp domain-containing protein</fullName>
    </recommendedName>
</protein>
<dbReference type="InterPro" id="IPR005479">
    <property type="entry name" value="CPAse_ATP-bd"/>
</dbReference>
<dbReference type="Proteomes" id="UP000285283">
    <property type="component" value="Unassembled WGS sequence"/>
</dbReference>
<reference evidence="3 4" key="1">
    <citation type="submission" date="2018-08" db="EMBL/GenBank/DDBJ databases">
        <title>A genome reference for cultivated species of the human gut microbiota.</title>
        <authorList>
            <person name="Zou Y."/>
            <person name="Xue W."/>
            <person name="Luo G."/>
        </authorList>
    </citation>
    <scope>NUCLEOTIDE SEQUENCE [LARGE SCALE GENOMIC DNA]</scope>
    <source>
        <strain evidence="3 4">AF21-53</strain>
    </source>
</reference>
<dbReference type="Gene3D" id="3.30.470.20">
    <property type="entry name" value="ATP-grasp fold, B domain"/>
    <property type="match status" value="1"/>
</dbReference>
<sequence>MENIDVKLRKHKFIVFSQDHYNPLNVIRSLGEKGLNPISILYTPKPILINHCRYVSKLHRVSSLEEGYKLLLSEYGNEEYKPFIYCSDDTTESFLDQYYDELKDKFFFYNAGEQGRVTWLQNKDNITTLAGEVGFETPKKEVVDTGVLPTILKYPVITKVLASTMGAWKGDVYICQNENELKEAYEKIKSPKLILQEYVHKKGEFCIEGFAINDGMNIFIPYMADYIRYYNNSYGHYMNMIPFPEGEFKNKILELFKKTKYNGIFEIEFMKGPNDEKYFLEINLRASTWNYAITVCGGNMPYFWAKSTLLGRIPYEEMKLRTDTFKAMVEPDDFFNNVLHNKKVSLVTWIKQLRNTECCYYYNKYDKMPIVSYIIKILQCGISRRIRLLFGFKE</sequence>
<accession>A0A412JQC4</accession>
<dbReference type="SUPFAM" id="SSF56059">
    <property type="entry name" value="Glutathione synthetase ATP-binding domain-like"/>
    <property type="match status" value="1"/>
</dbReference>
<keyword evidence="1" id="KW-0547">Nucleotide-binding</keyword>
<dbReference type="EMBL" id="QRVP01000008">
    <property type="protein sequence ID" value="RGS54674.1"/>
    <property type="molecule type" value="Genomic_DNA"/>
</dbReference>
<dbReference type="InterPro" id="IPR011761">
    <property type="entry name" value="ATP-grasp"/>
</dbReference>
<gene>
    <name evidence="3" type="ORF">DWX87_10715</name>
</gene>
<organism evidence="3 4">
    <name type="scientific">Bacteroides uniformis</name>
    <dbReference type="NCBI Taxonomy" id="820"/>
    <lineage>
        <taxon>Bacteria</taxon>
        <taxon>Pseudomonadati</taxon>
        <taxon>Bacteroidota</taxon>
        <taxon>Bacteroidia</taxon>
        <taxon>Bacteroidales</taxon>
        <taxon>Bacteroidaceae</taxon>
        <taxon>Bacteroides</taxon>
    </lineage>
</organism>
<evidence type="ECO:0000313" key="3">
    <source>
        <dbReference type="EMBL" id="RGS54674.1"/>
    </source>
</evidence>
<evidence type="ECO:0000259" key="2">
    <source>
        <dbReference type="PROSITE" id="PS50975"/>
    </source>
</evidence>
<name>A0A412JQC4_BACUN</name>
<evidence type="ECO:0000313" key="4">
    <source>
        <dbReference type="Proteomes" id="UP000285283"/>
    </source>
</evidence>
<dbReference type="GO" id="GO:0005524">
    <property type="term" value="F:ATP binding"/>
    <property type="evidence" value="ECO:0007669"/>
    <property type="project" value="UniProtKB-UniRule"/>
</dbReference>
<dbReference type="RefSeq" id="WP_117878610.1">
    <property type="nucleotide sequence ID" value="NZ_CAXVJK010000004.1"/>
</dbReference>
<feature type="domain" description="ATP-grasp" evidence="2">
    <location>
        <begin position="127"/>
        <end position="309"/>
    </location>
</feature>
<dbReference type="GO" id="GO:0046872">
    <property type="term" value="F:metal ion binding"/>
    <property type="evidence" value="ECO:0007669"/>
    <property type="project" value="InterPro"/>
</dbReference>
<dbReference type="PROSITE" id="PS00867">
    <property type="entry name" value="CPSASE_2"/>
    <property type="match status" value="1"/>
</dbReference>
<dbReference type="AlphaFoldDB" id="A0A412JQC4"/>
<proteinExistence type="predicted"/>
<dbReference type="PROSITE" id="PS50975">
    <property type="entry name" value="ATP_GRASP"/>
    <property type="match status" value="1"/>
</dbReference>